<dbReference type="EMBL" id="MLJW01000268">
    <property type="protein sequence ID" value="OIQ91158.1"/>
    <property type="molecule type" value="Genomic_DNA"/>
</dbReference>
<dbReference type="Gene3D" id="1.20.120.520">
    <property type="entry name" value="nmb1532 protein domain like"/>
    <property type="match status" value="1"/>
</dbReference>
<protein>
    <recommendedName>
        <fullName evidence="1">Hemerythrin-like domain-containing protein</fullName>
    </recommendedName>
</protein>
<comment type="caution">
    <text evidence="2">The sequence shown here is derived from an EMBL/GenBank/DDBJ whole genome shotgun (WGS) entry which is preliminary data.</text>
</comment>
<accession>A0A1J5R5D6</accession>
<dbReference type="AlphaFoldDB" id="A0A1J5R5D6"/>
<organism evidence="2">
    <name type="scientific">mine drainage metagenome</name>
    <dbReference type="NCBI Taxonomy" id="410659"/>
    <lineage>
        <taxon>unclassified sequences</taxon>
        <taxon>metagenomes</taxon>
        <taxon>ecological metagenomes</taxon>
    </lineage>
</organism>
<gene>
    <name evidence="2" type="ORF">GALL_269550</name>
</gene>
<sequence length="136" mass="15895">MNLEKFKQQHMEIINCITQLRHFSREGIVENAVELSRLIVAMSSIIKLHLAVEDKILYPALESMNNPVLKRMGKRFQEEMACIASVYIDFAKKWNSANNLAKNSEEFRSEANKVLKILYERMQRENIDFYPVIEAS</sequence>
<evidence type="ECO:0000259" key="1">
    <source>
        <dbReference type="Pfam" id="PF01814"/>
    </source>
</evidence>
<feature type="domain" description="Hemerythrin-like" evidence="1">
    <location>
        <begin position="3"/>
        <end position="132"/>
    </location>
</feature>
<dbReference type="InterPro" id="IPR012312">
    <property type="entry name" value="Hemerythrin-like"/>
</dbReference>
<name>A0A1J5R5D6_9ZZZZ</name>
<evidence type="ECO:0000313" key="2">
    <source>
        <dbReference type="EMBL" id="OIQ91158.1"/>
    </source>
</evidence>
<reference evidence="2" key="1">
    <citation type="submission" date="2016-10" db="EMBL/GenBank/DDBJ databases">
        <title>Sequence of Gallionella enrichment culture.</title>
        <authorList>
            <person name="Poehlein A."/>
            <person name="Muehling M."/>
            <person name="Daniel R."/>
        </authorList>
    </citation>
    <scope>NUCLEOTIDE SEQUENCE</scope>
</reference>
<proteinExistence type="predicted"/>
<dbReference type="Pfam" id="PF01814">
    <property type="entry name" value="Hemerythrin"/>
    <property type="match status" value="1"/>
</dbReference>